<dbReference type="OrthoDB" id="1352902at28211"/>
<gene>
    <name evidence="2" type="ORF">LAL4801_05815</name>
</gene>
<dbReference type="RefSeq" id="WP_055661392.1">
    <property type="nucleotide sequence ID" value="NZ_CXST01000006.1"/>
</dbReference>
<protein>
    <submittedName>
        <fullName evidence="2">Uncharacterized protein</fullName>
    </submittedName>
</protein>
<dbReference type="Proteomes" id="UP000048926">
    <property type="component" value="Unassembled WGS sequence"/>
</dbReference>
<feature type="region of interest" description="Disordered" evidence="1">
    <location>
        <begin position="54"/>
        <end position="80"/>
    </location>
</feature>
<organism evidence="2 3">
    <name type="scientific">Roseibium aggregatum</name>
    <dbReference type="NCBI Taxonomy" id="187304"/>
    <lineage>
        <taxon>Bacteria</taxon>
        <taxon>Pseudomonadati</taxon>
        <taxon>Pseudomonadota</taxon>
        <taxon>Alphaproteobacteria</taxon>
        <taxon>Hyphomicrobiales</taxon>
        <taxon>Stappiaceae</taxon>
        <taxon>Roseibium</taxon>
    </lineage>
</organism>
<dbReference type="AlphaFoldDB" id="A0A0M6YCX8"/>
<accession>A0A0M6YCX8</accession>
<proteinExistence type="predicted"/>
<evidence type="ECO:0000313" key="3">
    <source>
        <dbReference type="Proteomes" id="UP000048926"/>
    </source>
</evidence>
<keyword evidence="3" id="KW-1185">Reference proteome</keyword>
<sequence length="80" mass="8724">MNEDDDVQKSMDELTEQGNFSNFVKQLDALTDKLSVPGPNEEAFFEERQREGLGVGLDDDGNLVKAGAGADQKPAAHEDE</sequence>
<dbReference type="EMBL" id="CXST01000006">
    <property type="protein sequence ID" value="CTQ47353.1"/>
    <property type="molecule type" value="Genomic_DNA"/>
</dbReference>
<evidence type="ECO:0000313" key="2">
    <source>
        <dbReference type="EMBL" id="CTQ47353.1"/>
    </source>
</evidence>
<name>A0A0M6YCX8_9HYPH</name>
<evidence type="ECO:0000256" key="1">
    <source>
        <dbReference type="SAM" id="MobiDB-lite"/>
    </source>
</evidence>
<reference evidence="3" key="1">
    <citation type="submission" date="2015-07" db="EMBL/GenBank/DDBJ databases">
        <authorList>
            <person name="Rodrigo-Torres Lidia"/>
            <person name="Arahal R.David."/>
        </authorList>
    </citation>
    <scope>NUCLEOTIDE SEQUENCE [LARGE SCALE GENOMIC DNA]</scope>
    <source>
        <strain evidence="3">CECT 4801</strain>
    </source>
</reference>